<dbReference type="OrthoDB" id="8856529at2"/>
<dbReference type="KEGG" id="cao:Celal_0705"/>
<dbReference type="SUPFAM" id="SSF103032">
    <property type="entry name" value="Hypothetical protein YwqG"/>
    <property type="match status" value="1"/>
</dbReference>
<dbReference type="PANTHER" id="PTHR36436:SF6">
    <property type="entry name" value="SLL5081 PROTEIN"/>
    <property type="match status" value="1"/>
</dbReference>
<evidence type="ECO:0000313" key="2">
    <source>
        <dbReference type="Proteomes" id="UP000008634"/>
    </source>
</evidence>
<gene>
    <name evidence="1" type="ordered locus">Celal_0705</name>
</gene>
<dbReference type="Proteomes" id="UP000008634">
    <property type="component" value="Chromosome"/>
</dbReference>
<accession>E6XDC7</accession>
<dbReference type="HOGENOM" id="CLU_056726_1_0_10"/>
<keyword evidence="2" id="KW-1185">Reference proteome</keyword>
<dbReference type="Pfam" id="PF09234">
    <property type="entry name" value="DUF1963"/>
    <property type="match status" value="1"/>
</dbReference>
<evidence type="ECO:0000313" key="1">
    <source>
        <dbReference type="EMBL" id="ADV48040.1"/>
    </source>
</evidence>
<dbReference type="eggNOG" id="COG3878">
    <property type="taxonomic scope" value="Bacteria"/>
</dbReference>
<dbReference type="RefSeq" id="WP_013549530.1">
    <property type="nucleotide sequence ID" value="NC_014934.1"/>
</dbReference>
<dbReference type="PANTHER" id="PTHR36436">
    <property type="entry name" value="SLL5081 PROTEIN"/>
    <property type="match status" value="1"/>
</dbReference>
<protein>
    <recommendedName>
        <fullName evidence="3">DUF1963 domain-containing protein</fullName>
    </recommendedName>
</protein>
<evidence type="ECO:0008006" key="3">
    <source>
        <dbReference type="Google" id="ProtNLM"/>
    </source>
</evidence>
<reference evidence="1 2" key="1">
    <citation type="journal article" date="2010" name="Stand. Genomic Sci.">
        <title>Complete genome sequence of Cellulophaga algicola type strain (IC166).</title>
        <authorList>
            <person name="Abt B."/>
            <person name="Lu M."/>
            <person name="Misra M."/>
            <person name="Han C."/>
            <person name="Nolan M."/>
            <person name="Lucas S."/>
            <person name="Hammon N."/>
            <person name="Deshpande S."/>
            <person name="Cheng J.F."/>
            <person name="Tapia R."/>
            <person name="Goodwin L."/>
            <person name="Pitluck S."/>
            <person name="Liolios K."/>
            <person name="Pagani I."/>
            <person name="Ivanova N."/>
            <person name="Mavromatis K."/>
            <person name="Ovchinikova G."/>
            <person name="Pati A."/>
            <person name="Chen A."/>
            <person name="Palaniappan K."/>
            <person name="Land M."/>
            <person name="Hauser L."/>
            <person name="Chang Y.J."/>
            <person name="Jeffries C.D."/>
            <person name="Detter J.C."/>
            <person name="Brambilla E."/>
            <person name="Rohde M."/>
            <person name="Tindall B.J."/>
            <person name="Goker M."/>
            <person name="Woyke T."/>
            <person name="Bristow J."/>
            <person name="Eisen J.A."/>
            <person name="Markowitz V."/>
            <person name="Hugenholtz P."/>
            <person name="Kyrpides N.C."/>
            <person name="Klenk H.P."/>
            <person name="Lapidus A."/>
        </authorList>
    </citation>
    <scope>NUCLEOTIDE SEQUENCE [LARGE SCALE GENOMIC DNA]</scope>
    <source>
        <strain evidence="2">DSM 14237 / IC166 / ACAM 630</strain>
    </source>
</reference>
<sequence length="291" mass="33948">MRDPIKLIEVIEKYIVYPYKELLLKEIQASIRLKTTGNLCSDLGKTKLGGSPDLPKNKNWPRSKYYNTPLSFLGQINCNEIKELDELNVLPKEGMLYFFFNLDSGDDGKVIFSKEVKELERAIPPHEFKEQKTSFLKRLLTGKPKKRILKESEVNIYKEYNFPSWDSLRVALIQKKAQTNISPINAFEEGFFENDSAESETTSNHHLLGNYNGIQDEFHELNFINNEVKELGNLSLEQIQKALKWKLLFQFDSDNNLEMSLGDWGRIYFFIHEDDLKNKNFDNIKISIDSY</sequence>
<proteinExistence type="predicted"/>
<dbReference type="Gene3D" id="2.30.320.10">
    <property type="entry name" value="YwqG-like"/>
    <property type="match status" value="1"/>
</dbReference>
<organism evidence="1 2">
    <name type="scientific">Cellulophaga algicola (strain DSM 14237 / IC166 / ACAM 630)</name>
    <dbReference type="NCBI Taxonomy" id="688270"/>
    <lineage>
        <taxon>Bacteria</taxon>
        <taxon>Pseudomonadati</taxon>
        <taxon>Bacteroidota</taxon>
        <taxon>Flavobacteriia</taxon>
        <taxon>Flavobacteriales</taxon>
        <taxon>Flavobacteriaceae</taxon>
        <taxon>Cellulophaga</taxon>
    </lineage>
</organism>
<dbReference type="InterPro" id="IPR035948">
    <property type="entry name" value="YwqG-like_sf"/>
</dbReference>
<dbReference type="AlphaFoldDB" id="E6XDC7"/>
<dbReference type="InterPro" id="IPR015315">
    <property type="entry name" value="DUF1963"/>
</dbReference>
<name>E6XDC7_CELAD</name>
<dbReference type="EMBL" id="CP002453">
    <property type="protein sequence ID" value="ADV48040.1"/>
    <property type="molecule type" value="Genomic_DNA"/>
</dbReference>